<keyword evidence="3" id="KW-1185">Reference proteome</keyword>
<sequence>MNKIFLCVVIASFLIAFVASLPVNEDGEILAESLINLREKRAVSCRSVSSQPNNPSSYYEACRAYCILNGKKGGSCSGGNCSCY</sequence>
<organism evidence="2 3">
    <name type="scientific">Aquatica leii</name>
    <dbReference type="NCBI Taxonomy" id="1421715"/>
    <lineage>
        <taxon>Eukaryota</taxon>
        <taxon>Metazoa</taxon>
        <taxon>Ecdysozoa</taxon>
        <taxon>Arthropoda</taxon>
        <taxon>Hexapoda</taxon>
        <taxon>Insecta</taxon>
        <taxon>Pterygota</taxon>
        <taxon>Neoptera</taxon>
        <taxon>Endopterygota</taxon>
        <taxon>Coleoptera</taxon>
        <taxon>Polyphaga</taxon>
        <taxon>Elateriformia</taxon>
        <taxon>Elateroidea</taxon>
        <taxon>Lampyridae</taxon>
        <taxon>Luciolinae</taxon>
        <taxon>Aquatica</taxon>
    </lineage>
</organism>
<accession>A0AAN7SGC4</accession>
<proteinExistence type="predicted"/>
<name>A0AAN7SGC4_9COLE</name>
<gene>
    <name evidence="2" type="ORF">RN001_010860</name>
</gene>
<dbReference type="EMBL" id="JARPUR010000004">
    <property type="protein sequence ID" value="KAK4878354.1"/>
    <property type="molecule type" value="Genomic_DNA"/>
</dbReference>
<protein>
    <submittedName>
        <fullName evidence="2">Uncharacterized protein</fullName>
    </submittedName>
</protein>
<comment type="caution">
    <text evidence="2">The sequence shown here is derived from an EMBL/GenBank/DDBJ whole genome shotgun (WGS) entry which is preliminary data.</text>
</comment>
<reference evidence="3" key="1">
    <citation type="submission" date="2023-01" db="EMBL/GenBank/DDBJ databases">
        <title>Key to firefly adult light organ development and bioluminescence: homeobox transcription factors regulate luciferase expression and transportation to peroxisome.</title>
        <authorList>
            <person name="Fu X."/>
        </authorList>
    </citation>
    <scope>NUCLEOTIDE SEQUENCE [LARGE SCALE GENOMIC DNA]</scope>
</reference>
<dbReference type="Proteomes" id="UP001353858">
    <property type="component" value="Unassembled WGS sequence"/>
</dbReference>
<feature type="chain" id="PRO_5042896588" evidence="1">
    <location>
        <begin position="21"/>
        <end position="84"/>
    </location>
</feature>
<feature type="signal peptide" evidence="1">
    <location>
        <begin position="1"/>
        <end position="20"/>
    </location>
</feature>
<evidence type="ECO:0000313" key="2">
    <source>
        <dbReference type="EMBL" id="KAK4878354.1"/>
    </source>
</evidence>
<keyword evidence="1" id="KW-0732">Signal</keyword>
<evidence type="ECO:0000256" key="1">
    <source>
        <dbReference type="SAM" id="SignalP"/>
    </source>
</evidence>
<dbReference type="AlphaFoldDB" id="A0AAN7SGC4"/>
<evidence type="ECO:0000313" key="3">
    <source>
        <dbReference type="Proteomes" id="UP001353858"/>
    </source>
</evidence>